<dbReference type="SUPFAM" id="SSF52091">
    <property type="entry name" value="SpoIIaa-like"/>
    <property type="match status" value="1"/>
</dbReference>
<dbReference type="InterPro" id="IPR003658">
    <property type="entry name" value="Anti-sigma_ant"/>
</dbReference>
<dbReference type="EMBL" id="VCQU01000001">
    <property type="protein sequence ID" value="NMN93727.1"/>
    <property type="molecule type" value="Genomic_DNA"/>
</dbReference>
<dbReference type="Pfam" id="PF01740">
    <property type="entry name" value="STAS"/>
    <property type="match status" value="1"/>
</dbReference>
<evidence type="ECO:0000313" key="4">
    <source>
        <dbReference type="EMBL" id="NMN93727.1"/>
    </source>
</evidence>
<reference evidence="4 5" key="1">
    <citation type="submission" date="2019-05" db="EMBL/GenBank/DDBJ databases">
        <authorList>
            <person name="Lee S.D."/>
        </authorList>
    </citation>
    <scope>NUCLEOTIDE SEQUENCE [LARGE SCALE GENOMIC DNA]</scope>
    <source>
        <strain evidence="4 5">YC2-7</strain>
    </source>
</reference>
<feature type="domain" description="STAS" evidence="3">
    <location>
        <begin position="24"/>
        <end position="132"/>
    </location>
</feature>
<keyword evidence="5" id="KW-1185">Reference proteome</keyword>
<organism evidence="4 5">
    <name type="scientific">Antrihabitans stalactiti</name>
    <dbReference type="NCBI Taxonomy" id="2584121"/>
    <lineage>
        <taxon>Bacteria</taxon>
        <taxon>Bacillati</taxon>
        <taxon>Actinomycetota</taxon>
        <taxon>Actinomycetes</taxon>
        <taxon>Mycobacteriales</taxon>
        <taxon>Nocardiaceae</taxon>
        <taxon>Antrihabitans</taxon>
    </lineage>
</organism>
<evidence type="ECO:0000256" key="2">
    <source>
        <dbReference type="RuleBase" id="RU003749"/>
    </source>
</evidence>
<dbReference type="PANTHER" id="PTHR33495:SF13">
    <property type="entry name" value="ANTI-SIGMA-F FACTOR ANTAGONIST RSFB"/>
    <property type="match status" value="1"/>
</dbReference>
<dbReference type="CDD" id="cd07043">
    <property type="entry name" value="STAS_anti-anti-sigma_factors"/>
    <property type="match status" value="1"/>
</dbReference>
<comment type="caution">
    <text evidence="4">The sequence shown here is derived from an EMBL/GenBank/DDBJ whole genome shotgun (WGS) entry which is preliminary data.</text>
</comment>
<gene>
    <name evidence="4" type="ORF">FGL95_01570</name>
</gene>
<dbReference type="InterPro" id="IPR036513">
    <property type="entry name" value="STAS_dom_sf"/>
</dbReference>
<dbReference type="InterPro" id="IPR002645">
    <property type="entry name" value="STAS_dom"/>
</dbReference>
<accession>A0A848KCE0</accession>
<name>A0A848KCE0_9NOCA</name>
<protein>
    <recommendedName>
        <fullName evidence="2">Anti-sigma factor antagonist</fullName>
    </recommendedName>
</protein>
<dbReference type="GO" id="GO:0043856">
    <property type="term" value="F:anti-sigma factor antagonist activity"/>
    <property type="evidence" value="ECO:0007669"/>
    <property type="project" value="InterPro"/>
</dbReference>
<dbReference type="PANTHER" id="PTHR33495">
    <property type="entry name" value="ANTI-SIGMA FACTOR ANTAGONIST TM_1081-RELATED-RELATED"/>
    <property type="match status" value="1"/>
</dbReference>
<proteinExistence type="inferred from homology"/>
<dbReference type="NCBIfam" id="TIGR00377">
    <property type="entry name" value="ant_ant_sig"/>
    <property type="match status" value="1"/>
</dbReference>
<comment type="similarity">
    <text evidence="1 2">Belongs to the anti-sigma-factor antagonist family.</text>
</comment>
<evidence type="ECO:0000313" key="5">
    <source>
        <dbReference type="Proteomes" id="UP000535543"/>
    </source>
</evidence>
<evidence type="ECO:0000256" key="1">
    <source>
        <dbReference type="ARBA" id="ARBA00009013"/>
    </source>
</evidence>
<sequence length="140" mass="14838">MTRRFVMCADPAEITTQLQPVDDMSTTISKVDDTTVLHVAGNVDLLTAPTLREAVRGVLDSQPDALVIDLSGVEFLASAGMQVLVTTSHETGKDIPFAVVAGARATARPIRLTALDTVLSVYATRTEAVAACQSRLAARQ</sequence>
<dbReference type="Gene3D" id="3.30.750.24">
    <property type="entry name" value="STAS domain"/>
    <property type="match status" value="1"/>
</dbReference>
<dbReference type="AlphaFoldDB" id="A0A848KCE0"/>
<evidence type="ECO:0000259" key="3">
    <source>
        <dbReference type="PROSITE" id="PS50801"/>
    </source>
</evidence>
<dbReference type="PROSITE" id="PS50801">
    <property type="entry name" value="STAS"/>
    <property type="match status" value="1"/>
</dbReference>
<reference evidence="4 5" key="2">
    <citation type="submission" date="2020-06" db="EMBL/GenBank/DDBJ databases">
        <title>Antribacter stalactiti gen. nov., sp. nov., a new member of the family Nacardiaceae isolated from a cave.</title>
        <authorList>
            <person name="Kim I.S."/>
        </authorList>
    </citation>
    <scope>NUCLEOTIDE SEQUENCE [LARGE SCALE GENOMIC DNA]</scope>
    <source>
        <strain evidence="4 5">YC2-7</strain>
    </source>
</reference>
<dbReference type="Proteomes" id="UP000535543">
    <property type="component" value="Unassembled WGS sequence"/>
</dbReference>